<evidence type="ECO:0000313" key="1">
    <source>
        <dbReference type="EMBL" id="CAK5089268.1"/>
    </source>
</evidence>
<accession>A0ACB1ADF1</accession>
<proteinExistence type="predicted"/>
<organism evidence="1 2">
    <name type="scientific">Meloidogyne enterolobii</name>
    <name type="common">Root-knot nematode worm</name>
    <name type="synonym">Meloidogyne mayaguensis</name>
    <dbReference type="NCBI Taxonomy" id="390850"/>
    <lineage>
        <taxon>Eukaryota</taxon>
        <taxon>Metazoa</taxon>
        <taxon>Ecdysozoa</taxon>
        <taxon>Nematoda</taxon>
        <taxon>Chromadorea</taxon>
        <taxon>Rhabditida</taxon>
        <taxon>Tylenchina</taxon>
        <taxon>Tylenchomorpha</taxon>
        <taxon>Tylenchoidea</taxon>
        <taxon>Meloidogynidae</taxon>
        <taxon>Meloidogyninae</taxon>
        <taxon>Meloidogyne</taxon>
    </lineage>
</organism>
<protein>
    <submittedName>
        <fullName evidence="1">Uncharacterized protein</fullName>
    </submittedName>
</protein>
<keyword evidence="2" id="KW-1185">Reference proteome</keyword>
<sequence>MVLDESRKSYSRSMLADAPRLSYPNPVLPVSSNSLVNRSEPSGVRFGLKPNSLNERHGPQR</sequence>
<reference evidence="1" key="1">
    <citation type="submission" date="2023-11" db="EMBL/GenBank/DDBJ databases">
        <authorList>
            <person name="Poullet M."/>
        </authorList>
    </citation>
    <scope>NUCLEOTIDE SEQUENCE</scope>
    <source>
        <strain evidence="1">E1834</strain>
    </source>
</reference>
<dbReference type="EMBL" id="CAVMJV010000076">
    <property type="protein sequence ID" value="CAK5089268.1"/>
    <property type="molecule type" value="Genomic_DNA"/>
</dbReference>
<evidence type="ECO:0000313" key="2">
    <source>
        <dbReference type="Proteomes" id="UP001497535"/>
    </source>
</evidence>
<gene>
    <name evidence="1" type="ORF">MENTE1834_LOCUS36970</name>
</gene>
<comment type="caution">
    <text evidence="1">The sequence shown here is derived from an EMBL/GenBank/DDBJ whole genome shotgun (WGS) entry which is preliminary data.</text>
</comment>
<name>A0ACB1ADF1_MELEN</name>
<dbReference type="Proteomes" id="UP001497535">
    <property type="component" value="Unassembled WGS sequence"/>
</dbReference>